<dbReference type="EMBL" id="CAMGYJ010000010">
    <property type="protein sequence ID" value="CAI0552809.1"/>
    <property type="molecule type" value="Genomic_DNA"/>
</dbReference>
<protein>
    <submittedName>
        <fullName evidence="4">Uncharacterized protein</fullName>
    </submittedName>
</protein>
<dbReference type="InterPro" id="IPR023213">
    <property type="entry name" value="CAT-like_dom_sf"/>
</dbReference>
<comment type="caution">
    <text evidence="4">The sequence shown here is derived from an EMBL/GenBank/DDBJ whole genome shotgun (WGS) entry which is preliminary data.</text>
</comment>
<keyword evidence="5" id="KW-1185">Reference proteome</keyword>
<reference evidence="4" key="1">
    <citation type="submission" date="2022-08" db="EMBL/GenBank/DDBJ databases">
        <authorList>
            <person name="Gutierrez-Valencia J."/>
        </authorList>
    </citation>
    <scope>NUCLEOTIDE SEQUENCE</scope>
</reference>
<accession>A0AAV0R544</accession>
<keyword evidence="2" id="KW-0808">Transferase</keyword>
<dbReference type="Pfam" id="PF02458">
    <property type="entry name" value="Transferase"/>
    <property type="match status" value="1"/>
</dbReference>
<feature type="region of interest" description="Disordered" evidence="3">
    <location>
        <begin position="1"/>
        <end position="23"/>
    </location>
</feature>
<evidence type="ECO:0000256" key="1">
    <source>
        <dbReference type="ARBA" id="ARBA00009861"/>
    </source>
</evidence>
<organism evidence="4 5">
    <name type="scientific">Linum tenue</name>
    <dbReference type="NCBI Taxonomy" id="586396"/>
    <lineage>
        <taxon>Eukaryota</taxon>
        <taxon>Viridiplantae</taxon>
        <taxon>Streptophyta</taxon>
        <taxon>Embryophyta</taxon>
        <taxon>Tracheophyta</taxon>
        <taxon>Spermatophyta</taxon>
        <taxon>Magnoliopsida</taxon>
        <taxon>eudicotyledons</taxon>
        <taxon>Gunneridae</taxon>
        <taxon>Pentapetalae</taxon>
        <taxon>rosids</taxon>
        <taxon>fabids</taxon>
        <taxon>Malpighiales</taxon>
        <taxon>Linaceae</taxon>
        <taxon>Linum</taxon>
    </lineage>
</organism>
<dbReference type="PANTHER" id="PTHR31642:SF310">
    <property type="entry name" value="FATTY ALCOHOL:CAFFEOYL-COA ACYLTRANSFERASE"/>
    <property type="match status" value="1"/>
</dbReference>
<dbReference type="GO" id="GO:0016747">
    <property type="term" value="F:acyltransferase activity, transferring groups other than amino-acyl groups"/>
    <property type="evidence" value="ECO:0007669"/>
    <property type="project" value="TreeGrafter"/>
</dbReference>
<proteinExistence type="inferred from homology"/>
<dbReference type="InterPro" id="IPR050317">
    <property type="entry name" value="Plant_Fungal_Acyltransferase"/>
</dbReference>
<evidence type="ECO:0000256" key="2">
    <source>
        <dbReference type="ARBA" id="ARBA00022679"/>
    </source>
</evidence>
<evidence type="ECO:0000313" key="4">
    <source>
        <dbReference type="EMBL" id="CAI0552809.1"/>
    </source>
</evidence>
<evidence type="ECO:0000313" key="5">
    <source>
        <dbReference type="Proteomes" id="UP001154282"/>
    </source>
</evidence>
<sequence>MVGKVHNGKQNPRKSFQVKKGKPTLVSPAAEKNKGSVYFLSNVDGDLSKVLTRTLYCFKSGGPSAAEVIRNALSKVLVHYYPLAGRLVASPEGRLAVSCTGEGVVFVEAEADCALDDVDFSKPDKATRGKLVLYDVPGARNKFEIPLMAQQVTKFKCGGFVLGISFNHVLVDGQAAVEFIVSWAETARGLPLSVPPFINRTILEARIPPKIEFLHPEFIPIEDKSSPSPSTTTINNKDDTVSKYIKFTPQMIQTAKSKTTHESTSPIKPCSTFEALAAFVWRARTRALEMNPNQLTRILLVVNTRGKFSPPLPKGYFGNAIKFAPAHSLAGKLVKKPLSYAVARIQEAVRSVNDKVLRSTIDYLEAAATKTGDQRRFDGYGVITVSQWSGLSFSTTDFGWGEPFLSEPVESERTIVFLRHPTEKGSFNVLVGLPVPAMERFEELVQEELCG</sequence>
<dbReference type="AlphaFoldDB" id="A0AAV0R544"/>
<comment type="similarity">
    <text evidence="1">Belongs to the plant acyltransferase family.</text>
</comment>
<dbReference type="PANTHER" id="PTHR31642">
    <property type="entry name" value="TRICHOTHECENE 3-O-ACETYLTRANSFERASE"/>
    <property type="match status" value="1"/>
</dbReference>
<dbReference type="Proteomes" id="UP001154282">
    <property type="component" value="Unassembled WGS sequence"/>
</dbReference>
<gene>
    <name evidence="4" type="ORF">LITE_LOCUS46594</name>
</gene>
<dbReference type="Gene3D" id="3.30.559.10">
    <property type="entry name" value="Chloramphenicol acetyltransferase-like domain"/>
    <property type="match status" value="2"/>
</dbReference>
<name>A0AAV0R544_9ROSI</name>
<evidence type="ECO:0000256" key="3">
    <source>
        <dbReference type="SAM" id="MobiDB-lite"/>
    </source>
</evidence>